<accession>A0ACC1WYJ3</accession>
<dbReference type="Proteomes" id="UP001164539">
    <property type="component" value="Chromosome 12"/>
</dbReference>
<organism evidence="1 2">
    <name type="scientific">Melia azedarach</name>
    <name type="common">Chinaberry tree</name>
    <dbReference type="NCBI Taxonomy" id="155640"/>
    <lineage>
        <taxon>Eukaryota</taxon>
        <taxon>Viridiplantae</taxon>
        <taxon>Streptophyta</taxon>
        <taxon>Embryophyta</taxon>
        <taxon>Tracheophyta</taxon>
        <taxon>Spermatophyta</taxon>
        <taxon>Magnoliopsida</taxon>
        <taxon>eudicotyledons</taxon>
        <taxon>Gunneridae</taxon>
        <taxon>Pentapetalae</taxon>
        <taxon>rosids</taxon>
        <taxon>malvids</taxon>
        <taxon>Sapindales</taxon>
        <taxon>Meliaceae</taxon>
        <taxon>Melia</taxon>
    </lineage>
</organism>
<sequence>MLYMDSSSSWPENFPSDRRRAIEELVRGREFALQLRNLMHKSVGNSGSQVLVNQDLVVNILNSFTASLSILKNGDSDEVSQVPAQTQLSAWDAAYRKSEDSGESSKSSTIRDRRGCYKRRKCAETRTQNSSDLVDDGHAWRKYGQKVILHAKYPRNYFRCTHKHDQACQATKQVQRIQEDPPMYRTTYYGHHTCKNLLKASQLFLDSATDQCPMISFGTHITEKDLNPLFTSFQSIKREAREDHQHNQGTSDITYKSQSPSSDYLLSSDQMTAFESTGHMTVLSSDDVISGVNSSSCTANAHSLDMGAGIVESVDFDDVLQFDF</sequence>
<keyword evidence="2" id="KW-1185">Reference proteome</keyword>
<evidence type="ECO:0000313" key="2">
    <source>
        <dbReference type="Proteomes" id="UP001164539"/>
    </source>
</evidence>
<comment type="caution">
    <text evidence="1">The sequence shown here is derived from an EMBL/GenBank/DDBJ whole genome shotgun (WGS) entry which is preliminary data.</text>
</comment>
<evidence type="ECO:0000313" key="1">
    <source>
        <dbReference type="EMBL" id="KAJ4704221.1"/>
    </source>
</evidence>
<gene>
    <name evidence="1" type="ORF">OWV82_021164</name>
</gene>
<reference evidence="1 2" key="1">
    <citation type="journal article" date="2023" name="Science">
        <title>Complex scaffold remodeling in plant triterpene biosynthesis.</title>
        <authorList>
            <person name="De La Pena R."/>
            <person name="Hodgson H."/>
            <person name="Liu J.C."/>
            <person name="Stephenson M.J."/>
            <person name="Martin A.C."/>
            <person name="Owen C."/>
            <person name="Harkess A."/>
            <person name="Leebens-Mack J."/>
            <person name="Jimenez L.E."/>
            <person name="Osbourn A."/>
            <person name="Sattely E.S."/>
        </authorList>
    </citation>
    <scope>NUCLEOTIDE SEQUENCE [LARGE SCALE GENOMIC DNA]</scope>
    <source>
        <strain evidence="2">cv. JPN11</strain>
        <tissue evidence="1">Leaf</tissue>
    </source>
</reference>
<dbReference type="EMBL" id="CM051405">
    <property type="protein sequence ID" value="KAJ4704221.1"/>
    <property type="molecule type" value="Genomic_DNA"/>
</dbReference>
<proteinExistence type="predicted"/>
<protein>
    <submittedName>
        <fullName evidence="1">WRKY transcription factor</fullName>
    </submittedName>
</protein>
<name>A0ACC1WYJ3_MELAZ</name>